<accession>A0A8I1IWP9</accession>
<evidence type="ECO:0000313" key="3">
    <source>
        <dbReference type="Proteomes" id="UP000650605"/>
    </source>
</evidence>
<dbReference type="PANTHER" id="PTHR10353:SF136">
    <property type="entry name" value="ARYL-PHOSPHO-BETA-D-GLUCOSIDASE BGLC"/>
    <property type="match status" value="1"/>
</dbReference>
<gene>
    <name evidence="2" type="ORF">JDW19_12970</name>
</gene>
<keyword evidence="2" id="KW-0378">Hydrolase</keyword>
<dbReference type="PANTHER" id="PTHR10353">
    <property type="entry name" value="GLYCOSYL HYDROLASE"/>
    <property type="match status" value="1"/>
</dbReference>
<comment type="similarity">
    <text evidence="1">Belongs to the glycosyl hydrolase 1 family.</text>
</comment>
<organism evidence="2 3">
    <name type="scientific">Paenibacillus polymyxa</name>
    <name type="common">Bacillus polymyxa</name>
    <dbReference type="NCBI Taxonomy" id="1406"/>
    <lineage>
        <taxon>Bacteria</taxon>
        <taxon>Bacillati</taxon>
        <taxon>Bacillota</taxon>
        <taxon>Bacilli</taxon>
        <taxon>Bacillales</taxon>
        <taxon>Paenibacillaceae</taxon>
        <taxon>Paenibacillus</taxon>
    </lineage>
</organism>
<dbReference type="PRINTS" id="PR00131">
    <property type="entry name" value="GLHYDRLASE1"/>
</dbReference>
<reference evidence="2" key="1">
    <citation type="submission" date="2020-12" db="EMBL/GenBank/DDBJ databases">
        <title>Paenibacillus polymyxa LMG 27872: a double-edged sword.</title>
        <authorList>
            <person name="Langendries S."/>
            <person name="Garcia Mendez S."/>
            <person name="Beirinckx S."/>
            <person name="Viaene T."/>
            <person name="Baeyen S."/>
            <person name="Goeminne G."/>
            <person name="Willems A."/>
            <person name="Debode J."/>
            <person name="Goormachtig S."/>
        </authorList>
    </citation>
    <scope>NUCLEOTIDE SEQUENCE</scope>
    <source>
        <strain evidence="2">LMG 27872</strain>
    </source>
</reference>
<dbReference type="GO" id="GO:0008422">
    <property type="term" value="F:beta-glucosidase activity"/>
    <property type="evidence" value="ECO:0007669"/>
    <property type="project" value="TreeGrafter"/>
</dbReference>
<evidence type="ECO:0000313" key="2">
    <source>
        <dbReference type="EMBL" id="MBM0634025.1"/>
    </source>
</evidence>
<name>A0A8I1IWP9_PAEPO</name>
<dbReference type="AlphaFoldDB" id="A0A8I1IWP9"/>
<dbReference type="Pfam" id="PF00232">
    <property type="entry name" value="Glyco_hydro_1"/>
    <property type="match status" value="1"/>
</dbReference>
<sequence length="207" mass="24101">MDPEVTNYCEKPFEINHSYLKSDFLTLNYYASDTAKACPEVADEQWSGVNVSGIKGEISGFETHPGFYEMCENPALETTDWAIDPTGLEYILRDIYTRYNMHLMITENGLGAYDELTIDGRIHDDYRIDYLKKHILAVKKAIDFGVKVISYNPWSAIDLLFTSNGYKKRYGLIYIDRTDDDIKQLKRYKKDSFYWYKKVVESNGKEI</sequence>
<dbReference type="EMBL" id="JAEHFQ010000006">
    <property type="protein sequence ID" value="MBM0634025.1"/>
    <property type="molecule type" value="Genomic_DNA"/>
</dbReference>
<dbReference type="Proteomes" id="UP000650605">
    <property type="component" value="Unassembled WGS sequence"/>
</dbReference>
<dbReference type="GO" id="GO:0016052">
    <property type="term" value="P:carbohydrate catabolic process"/>
    <property type="evidence" value="ECO:0007669"/>
    <property type="project" value="TreeGrafter"/>
</dbReference>
<proteinExistence type="inferred from homology"/>
<comment type="caution">
    <text evidence="2">The sequence shown here is derived from an EMBL/GenBank/DDBJ whole genome shotgun (WGS) entry which is preliminary data.</text>
</comment>
<evidence type="ECO:0000256" key="1">
    <source>
        <dbReference type="RuleBase" id="RU003690"/>
    </source>
</evidence>
<dbReference type="RefSeq" id="WP_029515231.1">
    <property type="nucleotide sequence ID" value="NZ_ALJV01000041.1"/>
</dbReference>
<dbReference type="GO" id="GO:0005829">
    <property type="term" value="C:cytosol"/>
    <property type="evidence" value="ECO:0007669"/>
    <property type="project" value="TreeGrafter"/>
</dbReference>
<dbReference type="InterPro" id="IPR017853">
    <property type="entry name" value="GH"/>
</dbReference>
<dbReference type="InterPro" id="IPR001360">
    <property type="entry name" value="Glyco_hydro_1"/>
</dbReference>
<dbReference type="Gene3D" id="3.20.20.80">
    <property type="entry name" value="Glycosidases"/>
    <property type="match status" value="1"/>
</dbReference>
<protein>
    <submittedName>
        <fullName evidence="2">Glycoside hydrolase family 1 protein</fullName>
    </submittedName>
</protein>
<dbReference type="SUPFAM" id="SSF51445">
    <property type="entry name" value="(Trans)glycosidases"/>
    <property type="match status" value="1"/>
</dbReference>